<gene>
    <name evidence="2" type="ordered locus">Oweho_0318</name>
</gene>
<dbReference type="Proteomes" id="UP000005631">
    <property type="component" value="Chromosome"/>
</dbReference>
<reference evidence="2 3" key="1">
    <citation type="journal article" date="2012" name="Stand. Genomic Sci.">
        <title>Genome sequence of the orange-pigmented seawater bacterium Owenweeksia hongkongensis type strain (UST20020801(T)).</title>
        <authorList>
            <person name="Riedel T."/>
            <person name="Held B."/>
            <person name="Nolan M."/>
            <person name="Lucas S."/>
            <person name="Lapidus A."/>
            <person name="Tice H."/>
            <person name="Del Rio T.G."/>
            <person name="Cheng J.F."/>
            <person name="Han C."/>
            <person name="Tapia R."/>
            <person name="Goodwin L.A."/>
            <person name="Pitluck S."/>
            <person name="Liolios K."/>
            <person name="Mavromatis K."/>
            <person name="Pagani I."/>
            <person name="Ivanova N."/>
            <person name="Mikhailova N."/>
            <person name="Pati A."/>
            <person name="Chen A."/>
            <person name="Palaniappan K."/>
            <person name="Rohde M."/>
            <person name="Tindall B.J."/>
            <person name="Detter J.C."/>
            <person name="Goker M."/>
            <person name="Woyke T."/>
            <person name="Bristow J."/>
            <person name="Eisen J.A."/>
            <person name="Markowitz V."/>
            <person name="Hugenholtz P."/>
            <person name="Klenk H.P."/>
            <person name="Kyrpides N.C."/>
        </authorList>
    </citation>
    <scope>NUCLEOTIDE SEQUENCE</scope>
    <source>
        <strain evidence="3">DSM 17368 / JCM 12287 / NRRL B-23963</strain>
    </source>
</reference>
<evidence type="ECO:0000256" key="1">
    <source>
        <dbReference type="SAM" id="SignalP"/>
    </source>
</evidence>
<dbReference type="KEGG" id="oho:Oweho_0318"/>
<sequence length="315" mass="37497">MKKLLTLSLALSLGMAFGQNKKENDKNNIKEMCGCYEVEFDYAETFSDAKDYEFRDRYTAHALEWVLADEETEDMVMLQHLLVINDSMIIKHWRQDWYYENTELFVYNRNLEWKKEEISADKAKGTWTQKVYQVDDSPRYQGYATWIDVDGKSYWESETFAPLPRREYTTRSDYNVLMRTNRHQITDYGHLHDLDDAKIIRTEAKDSILVWEKGRNKYTKVDDSRCAAAVSWWETNREYWVDVRAVWDDVMEENDYINIAQKADNKVLYERLFRLGDELIAEKKYNSKKAQKQIREQIDIHLSSVATPWDTATAE</sequence>
<accession>G8R816</accession>
<keyword evidence="3" id="KW-1185">Reference proteome</keyword>
<proteinExistence type="predicted"/>
<dbReference type="HOGENOM" id="CLU_059542_0_0_10"/>
<organism evidence="2 3">
    <name type="scientific">Owenweeksia hongkongensis (strain DSM 17368 / CIP 108786 / JCM 12287 / NRRL B-23963 / UST20020801)</name>
    <dbReference type="NCBI Taxonomy" id="926562"/>
    <lineage>
        <taxon>Bacteria</taxon>
        <taxon>Pseudomonadati</taxon>
        <taxon>Bacteroidota</taxon>
        <taxon>Flavobacteriia</taxon>
        <taxon>Flavobacteriales</taxon>
        <taxon>Owenweeksiaceae</taxon>
        <taxon>Owenweeksia</taxon>
    </lineage>
</organism>
<feature type="chain" id="PRO_5003515663" evidence="1">
    <location>
        <begin position="19"/>
        <end position="315"/>
    </location>
</feature>
<protein>
    <submittedName>
        <fullName evidence="2">Uncharacterized protein</fullName>
    </submittedName>
</protein>
<name>G8R816_OWEHD</name>
<dbReference type="InterPro" id="IPR046715">
    <property type="entry name" value="DUF6607"/>
</dbReference>
<feature type="signal peptide" evidence="1">
    <location>
        <begin position="1"/>
        <end position="18"/>
    </location>
</feature>
<dbReference type="eggNOG" id="ENOG502Z873">
    <property type="taxonomic scope" value="Bacteria"/>
</dbReference>
<dbReference type="Pfam" id="PF20311">
    <property type="entry name" value="DUF6607"/>
    <property type="match status" value="1"/>
</dbReference>
<dbReference type="PATRIC" id="fig|926562.3.peg.324"/>
<dbReference type="STRING" id="926562.Oweho_0318"/>
<dbReference type="AlphaFoldDB" id="G8R816"/>
<dbReference type="RefSeq" id="WP_014200700.1">
    <property type="nucleotide sequence ID" value="NC_016599.1"/>
</dbReference>
<evidence type="ECO:0000313" key="3">
    <source>
        <dbReference type="Proteomes" id="UP000005631"/>
    </source>
</evidence>
<keyword evidence="1" id="KW-0732">Signal</keyword>
<dbReference type="EMBL" id="CP003156">
    <property type="protein sequence ID" value="AEV31339.1"/>
    <property type="molecule type" value="Genomic_DNA"/>
</dbReference>
<evidence type="ECO:0000313" key="2">
    <source>
        <dbReference type="EMBL" id="AEV31339.1"/>
    </source>
</evidence>